<proteinExistence type="predicted"/>
<organism evidence="1 2">
    <name type="scientific">Trichonephila clavipes</name>
    <name type="common">Golden silk orbweaver</name>
    <name type="synonym">Nephila clavipes</name>
    <dbReference type="NCBI Taxonomy" id="2585209"/>
    <lineage>
        <taxon>Eukaryota</taxon>
        <taxon>Metazoa</taxon>
        <taxon>Ecdysozoa</taxon>
        <taxon>Arthropoda</taxon>
        <taxon>Chelicerata</taxon>
        <taxon>Arachnida</taxon>
        <taxon>Araneae</taxon>
        <taxon>Araneomorphae</taxon>
        <taxon>Entelegynae</taxon>
        <taxon>Araneoidea</taxon>
        <taxon>Nephilidae</taxon>
        <taxon>Trichonephila</taxon>
    </lineage>
</organism>
<evidence type="ECO:0000313" key="1">
    <source>
        <dbReference type="EMBL" id="GFY01261.1"/>
    </source>
</evidence>
<dbReference type="Proteomes" id="UP000887159">
    <property type="component" value="Unassembled WGS sequence"/>
</dbReference>
<comment type="caution">
    <text evidence="1">The sequence shown here is derived from an EMBL/GenBank/DDBJ whole genome shotgun (WGS) entry which is preliminary data.</text>
</comment>
<name>A0A8X6RW21_TRICX</name>
<accession>A0A8X6RW21</accession>
<sequence length="115" mass="12951">MMLKAKANKTGVKILALSRDEFHGPRSHIVRQVALVTTATENIVKPSMEDSFQDGDGVHLDNNVIPHCTPKLYRLGLTITTEYFIIRNDHQKVQILVCSKICGKAFKSKAFKRVE</sequence>
<reference evidence="1" key="1">
    <citation type="submission" date="2020-08" db="EMBL/GenBank/DDBJ databases">
        <title>Multicomponent nature underlies the extraordinary mechanical properties of spider dragline silk.</title>
        <authorList>
            <person name="Kono N."/>
            <person name="Nakamura H."/>
            <person name="Mori M."/>
            <person name="Yoshida Y."/>
            <person name="Ohtoshi R."/>
            <person name="Malay A.D."/>
            <person name="Moran D.A.P."/>
            <person name="Tomita M."/>
            <person name="Numata K."/>
            <person name="Arakawa K."/>
        </authorList>
    </citation>
    <scope>NUCLEOTIDE SEQUENCE</scope>
</reference>
<keyword evidence="2" id="KW-1185">Reference proteome</keyword>
<protein>
    <submittedName>
        <fullName evidence="1">Uncharacterized protein</fullName>
    </submittedName>
</protein>
<dbReference type="AlphaFoldDB" id="A0A8X6RW21"/>
<dbReference type="EMBL" id="BMAU01021225">
    <property type="protein sequence ID" value="GFY01261.1"/>
    <property type="molecule type" value="Genomic_DNA"/>
</dbReference>
<gene>
    <name evidence="1" type="ORF">TNCV_5077281</name>
</gene>
<evidence type="ECO:0000313" key="2">
    <source>
        <dbReference type="Proteomes" id="UP000887159"/>
    </source>
</evidence>